<gene>
    <name evidence="2" type="ORF">RHO25_000162</name>
</gene>
<accession>A0ABZ0N7R2</accession>
<reference evidence="2 3" key="1">
    <citation type="submission" date="2023-09" db="EMBL/GenBank/DDBJ databases">
        <title>Complete-Gapless Cercospora beticola genome.</title>
        <authorList>
            <person name="Wyatt N.A."/>
            <person name="Spanner R.E."/>
            <person name="Bolton M.D."/>
        </authorList>
    </citation>
    <scope>NUCLEOTIDE SEQUENCE [LARGE SCALE GENOMIC DNA]</scope>
    <source>
        <strain evidence="2">Cb09-40</strain>
    </source>
</reference>
<dbReference type="EMBL" id="CP134184">
    <property type="protein sequence ID" value="WPA95561.1"/>
    <property type="molecule type" value="Genomic_DNA"/>
</dbReference>
<protein>
    <submittedName>
        <fullName evidence="2">Uncharacterized protein</fullName>
    </submittedName>
</protein>
<sequence length="161" mass="17315">MGTGIAASVLGIESVVGCFVGTNEGDVVASASWKVTGAEREPLGQRLHALLWNGNAVAGSALEVLQSPAVRDQLLRFSLTSPSHLSPFFLCSKFQKDIAPARRLTRDALFASPLPLPLPSPQHVRLDLIAAAAQLGHCSTRNSVSNQSTSTRRDLRRRFRT</sequence>
<proteinExistence type="predicted"/>
<evidence type="ECO:0000256" key="1">
    <source>
        <dbReference type="SAM" id="MobiDB-lite"/>
    </source>
</evidence>
<feature type="region of interest" description="Disordered" evidence="1">
    <location>
        <begin position="140"/>
        <end position="161"/>
    </location>
</feature>
<evidence type="ECO:0000313" key="3">
    <source>
        <dbReference type="Proteomes" id="UP001302367"/>
    </source>
</evidence>
<feature type="compositionally biased region" description="Polar residues" evidence="1">
    <location>
        <begin position="140"/>
        <end position="150"/>
    </location>
</feature>
<keyword evidence="3" id="KW-1185">Reference proteome</keyword>
<evidence type="ECO:0000313" key="2">
    <source>
        <dbReference type="EMBL" id="WPA95561.1"/>
    </source>
</evidence>
<name>A0ABZ0N7R2_CERBT</name>
<dbReference type="GeneID" id="35423971"/>
<dbReference type="Proteomes" id="UP001302367">
    <property type="component" value="Chromosome 1"/>
</dbReference>
<dbReference type="RefSeq" id="XP_065458055.1">
    <property type="nucleotide sequence ID" value="XM_065601983.1"/>
</dbReference>
<organism evidence="2 3">
    <name type="scientific">Cercospora beticola</name>
    <name type="common">Sugarbeet leaf spot fungus</name>
    <dbReference type="NCBI Taxonomy" id="122368"/>
    <lineage>
        <taxon>Eukaryota</taxon>
        <taxon>Fungi</taxon>
        <taxon>Dikarya</taxon>
        <taxon>Ascomycota</taxon>
        <taxon>Pezizomycotina</taxon>
        <taxon>Dothideomycetes</taxon>
        <taxon>Dothideomycetidae</taxon>
        <taxon>Mycosphaerellales</taxon>
        <taxon>Mycosphaerellaceae</taxon>
        <taxon>Cercospora</taxon>
    </lineage>
</organism>